<dbReference type="SUPFAM" id="SSF52047">
    <property type="entry name" value="RNI-like"/>
    <property type="match status" value="1"/>
</dbReference>
<feature type="region of interest" description="Disordered" evidence="1">
    <location>
        <begin position="1118"/>
        <end position="1141"/>
    </location>
</feature>
<feature type="compositionally biased region" description="Acidic residues" evidence="1">
    <location>
        <begin position="735"/>
        <end position="770"/>
    </location>
</feature>
<accession>A0A8H4VP18</accession>
<dbReference type="EMBL" id="JAACJL010000044">
    <property type="protein sequence ID" value="KAF4614879.1"/>
    <property type="molecule type" value="Genomic_DNA"/>
</dbReference>
<organism evidence="2 3">
    <name type="scientific">Agrocybe pediades</name>
    <dbReference type="NCBI Taxonomy" id="84607"/>
    <lineage>
        <taxon>Eukaryota</taxon>
        <taxon>Fungi</taxon>
        <taxon>Dikarya</taxon>
        <taxon>Basidiomycota</taxon>
        <taxon>Agaricomycotina</taxon>
        <taxon>Agaricomycetes</taxon>
        <taxon>Agaricomycetidae</taxon>
        <taxon>Agaricales</taxon>
        <taxon>Agaricineae</taxon>
        <taxon>Strophariaceae</taxon>
        <taxon>Agrocybe</taxon>
    </lineage>
</organism>
<evidence type="ECO:0000313" key="2">
    <source>
        <dbReference type="EMBL" id="KAF4614879.1"/>
    </source>
</evidence>
<feature type="region of interest" description="Disordered" evidence="1">
    <location>
        <begin position="580"/>
        <end position="601"/>
    </location>
</feature>
<sequence>MIFVEDDDANVEDKTANFGETTMAGKPERYPYGGPTWQGTRWTLSVPEQHARTMSGVVDIVASSEAPTPMEAAHDLHHTAAGSLIPYSLLSYNISLLNLSSIFNMLPASRFLARWKIGNLGSVLDTPHDMPTASLIVDADDWVTEAANTFASATTPMPATVPQAEMDQLAASVPGPWGFFTSWALVHGDITAPHAEPCDSLPPTSAFSTRTPRISVPTHIRLVIPVFFGMEAHALRAIALGFQQHTHPTGAAPAVDVPPLQDALGMTCEIYPAFSEDQMKGWLGLGVLGWITSVGNWVAQKEMSTICWETFCAVCSAFLIEGFVKALDGIGNGFPIGNANPNTSPFNLKMTYHHGLTSMSSSPLLFHFFRSSPSIIGDAAAATTPSPTTILKSTSTSSSSSFSSSSAPSHVYFKNAATNYPLLNYIPNIFETILITLVLLTVSLNALAQLLVRGRVDRLFSGLGVGPGAGLHDDEGTPGFFESLPTEEDWGVLLLRVTVASLEATGLRGWGNEVAPINLPLRPRAHRLGRGGTREASARGAIEAREAEYGVVRMGRLGVGEVQYGVVPGSNVLVKRKVKAGGNRDRGQRQQGGSNAAAGVRRRRGFTNEVRTVDLGNTEVGNWSRSWWRRVKEIWKLVVVIGGVMRGLVMLLVERVKRRVWPRPTEYEYDYADLRDGGVVVKVEEEEEEVRGAGGLVMWVDEGEVEGEGQVERWEDARRRREREMYERFLRGEEISDDEDEEQEEDEEEDEDEESPSDEDEETEQEEDREAEAVGLFRDLLRNNPQSPNFHSAEASGSSYSSGEMVLAHLAHNGFAPGVSSSPLTRRRWNAMFNNNNNGYGYEQDAYRGSPVPGRRTIYDEDSSQEQRGVSASCVSQCAKTAVKHLRRRVRRRSIAARVVARLWRAIRGSTSLRLVPASMVTSTSKAVSSVPVEIWDMCWTRPCISEQSLHALSLTCSLFREICQPLLFRYMLLHCFVTDSFDDLDDETYGRWESKVKSVQGKLQFFLDNPTFGKHPHLFTFSGMQKRDLRELASARDESEALYGSVVDTLGSALGLLTGLRILLLQDVEIDDRVVQGLLKMRFLKDLRLQSTKFLKRTLEGGRLIAPETLSILNWDRESAEGEDEEEDVPRPMTEADREEENKPFELFSVSRLKTVEIHSSLHMKACLRHFTSQGPNSRLTTLALSVEVTSIPTLFAFLEVCPQLETLTIAGAEHFHPTYPTLSPTALPRLANFTGVASLGALIIPNRPLTKVVLHDSWGASHEEVPTSTLYAVKKSKAKITHLSLPFMPPHPEVFALIAGMFPELETLEFRFHLVIEDALLFRQVYERLDEEELNVEGFEPPPIELDEDGEPARPATSIKGLFDWLCLKKLPLPPRLRALSVLQHTPRVVTDSFHLLFLTLLSYNEQLAIAQRLGGHYPTLREMTFGRKHIQWNRKKRVRVRDVGVGSGSGSGTGAGRVGGGAAAAMAAFAAITAITAAGGAEAYASAEAEAGAGAGANSTAEGASEEYIWEAVPDYKFFIQHRNELRPERRARRRAEEEEEEDGNGGDGDDETV</sequence>
<feature type="compositionally biased region" description="Acidic residues" evidence="1">
    <location>
        <begin position="1541"/>
        <end position="1557"/>
    </location>
</feature>
<proteinExistence type="predicted"/>
<dbReference type="Proteomes" id="UP000521872">
    <property type="component" value="Unassembled WGS sequence"/>
</dbReference>
<evidence type="ECO:0000256" key="1">
    <source>
        <dbReference type="SAM" id="MobiDB-lite"/>
    </source>
</evidence>
<protein>
    <submittedName>
        <fullName evidence="2">Uncharacterized protein</fullName>
    </submittedName>
</protein>
<evidence type="ECO:0000313" key="3">
    <source>
        <dbReference type="Proteomes" id="UP000521872"/>
    </source>
</evidence>
<feature type="region of interest" description="Disordered" evidence="1">
    <location>
        <begin position="730"/>
        <end position="771"/>
    </location>
</feature>
<gene>
    <name evidence="2" type="ORF">D9613_002565</name>
</gene>
<reference evidence="2 3" key="1">
    <citation type="submission" date="2019-12" db="EMBL/GenBank/DDBJ databases">
        <authorList>
            <person name="Floudas D."/>
            <person name="Bentzer J."/>
            <person name="Ahren D."/>
            <person name="Johansson T."/>
            <person name="Persson P."/>
            <person name="Tunlid A."/>
        </authorList>
    </citation>
    <scope>NUCLEOTIDE SEQUENCE [LARGE SCALE GENOMIC DNA]</scope>
    <source>
        <strain evidence="2 3">CBS 102.39</strain>
    </source>
</reference>
<keyword evidence="3" id="KW-1185">Reference proteome</keyword>
<feature type="region of interest" description="Disordered" evidence="1">
    <location>
        <begin position="1530"/>
        <end position="1557"/>
    </location>
</feature>
<comment type="caution">
    <text evidence="2">The sequence shown here is derived from an EMBL/GenBank/DDBJ whole genome shotgun (WGS) entry which is preliminary data.</text>
</comment>
<name>A0A8H4VP18_9AGAR</name>